<dbReference type="InterPro" id="IPR027417">
    <property type="entry name" value="P-loop_NTPase"/>
</dbReference>
<accession>A0ABU4C3H2</accession>
<dbReference type="PANTHER" id="PTHR43776">
    <property type="entry name" value="TRANSPORT ATP-BINDING PROTEIN"/>
    <property type="match status" value="1"/>
</dbReference>
<dbReference type="Pfam" id="PF00005">
    <property type="entry name" value="ABC_tran"/>
    <property type="match status" value="1"/>
</dbReference>
<evidence type="ECO:0000256" key="3">
    <source>
        <dbReference type="ARBA" id="ARBA00022741"/>
    </source>
</evidence>
<keyword evidence="4 6" id="KW-0067">ATP-binding</keyword>
<comment type="caution">
    <text evidence="6">The sequence shown here is derived from an EMBL/GenBank/DDBJ whole genome shotgun (WGS) entry which is preliminary data.</text>
</comment>
<evidence type="ECO:0000313" key="7">
    <source>
        <dbReference type="Proteomes" id="UP001185927"/>
    </source>
</evidence>
<sequence>MTTHQFASTREVARLEGITHSFRTRLGGRAVQALRGVDLSIPAGRSLGLVGESGSGKSTLGRVVTGLLEPSGGNLEILGQRVTGKSSRKRAPGSVQMIFQNPRASIDPKLPIWRAVAEPLRIGGHSARRKDVDDLLDRAGLSASYGDMYAHQLSGGQCQRVAIARAVAAKPKLIVADEPVSALDVSVQAQILNLLKDIQEDSGTSFLFISHDLGVVRFFCDEVAVLYLGQVQEYGSTESILTDPAHPYTRALASASPTLFSEAARERIILTGEPPKPDNPPSGCVFHERCHQRIGAICDTVSPPTYSTPSGEARCHIYAPTDHTANSLP</sequence>
<dbReference type="EMBL" id="JAWLKB010000030">
    <property type="protein sequence ID" value="MDV6271051.1"/>
    <property type="molecule type" value="Genomic_DNA"/>
</dbReference>
<dbReference type="InterPro" id="IPR003439">
    <property type="entry name" value="ABC_transporter-like_ATP-bd"/>
</dbReference>
<evidence type="ECO:0000256" key="1">
    <source>
        <dbReference type="ARBA" id="ARBA00005417"/>
    </source>
</evidence>
<dbReference type="SUPFAM" id="SSF52540">
    <property type="entry name" value="P-loop containing nucleoside triphosphate hydrolases"/>
    <property type="match status" value="1"/>
</dbReference>
<dbReference type="PROSITE" id="PS50893">
    <property type="entry name" value="ABC_TRANSPORTER_2"/>
    <property type="match status" value="1"/>
</dbReference>
<dbReference type="InterPro" id="IPR017871">
    <property type="entry name" value="ABC_transporter-like_CS"/>
</dbReference>
<feature type="domain" description="ABC transporter" evidence="5">
    <location>
        <begin position="13"/>
        <end position="253"/>
    </location>
</feature>
<protein>
    <submittedName>
        <fullName evidence="6">ATP-binding cassette domain-containing protein</fullName>
    </submittedName>
</protein>
<comment type="similarity">
    <text evidence="1">Belongs to the ABC transporter superfamily.</text>
</comment>
<gene>
    <name evidence="6" type="ORF">R3Q16_30960</name>
</gene>
<dbReference type="CDD" id="cd03257">
    <property type="entry name" value="ABC_NikE_OppD_transporters"/>
    <property type="match status" value="1"/>
</dbReference>
<evidence type="ECO:0000313" key="6">
    <source>
        <dbReference type="EMBL" id="MDV6271051.1"/>
    </source>
</evidence>
<dbReference type="PROSITE" id="PS00211">
    <property type="entry name" value="ABC_TRANSPORTER_1"/>
    <property type="match status" value="1"/>
</dbReference>
<evidence type="ECO:0000256" key="2">
    <source>
        <dbReference type="ARBA" id="ARBA00022448"/>
    </source>
</evidence>
<reference evidence="6 7" key="1">
    <citation type="submission" date="2023-10" db="EMBL/GenBank/DDBJ databases">
        <title>Development of a sustainable strategy for remediation of hydrocarbon-contaminated territories based on the waste exchange concept.</title>
        <authorList>
            <person name="Krivoruchko A."/>
        </authorList>
    </citation>
    <scope>NUCLEOTIDE SEQUENCE [LARGE SCALE GENOMIC DNA]</scope>
    <source>
        <strain evidence="6 7">IEGM 1203</strain>
    </source>
</reference>
<dbReference type="InterPro" id="IPR003593">
    <property type="entry name" value="AAA+_ATPase"/>
</dbReference>
<keyword evidence="2" id="KW-0813">Transport</keyword>
<dbReference type="RefSeq" id="WP_317545514.1">
    <property type="nucleotide sequence ID" value="NZ_JAWLKB010000030.1"/>
</dbReference>
<dbReference type="SMART" id="SM00382">
    <property type="entry name" value="AAA"/>
    <property type="match status" value="1"/>
</dbReference>
<keyword evidence="7" id="KW-1185">Reference proteome</keyword>
<proteinExistence type="inferred from homology"/>
<dbReference type="InterPro" id="IPR050319">
    <property type="entry name" value="ABC_transp_ATP-bind"/>
</dbReference>
<organism evidence="6 7">
    <name type="scientific">Rhodococcus globerulus</name>
    <dbReference type="NCBI Taxonomy" id="33008"/>
    <lineage>
        <taxon>Bacteria</taxon>
        <taxon>Bacillati</taxon>
        <taxon>Actinomycetota</taxon>
        <taxon>Actinomycetes</taxon>
        <taxon>Mycobacteriales</taxon>
        <taxon>Nocardiaceae</taxon>
        <taxon>Rhodococcus</taxon>
    </lineage>
</organism>
<keyword evidence="3" id="KW-0547">Nucleotide-binding</keyword>
<dbReference type="GO" id="GO:0005524">
    <property type="term" value="F:ATP binding"/>
    <property type="evidence" value="ECO:0007669"/>
    <property type="project" value="UniProtKB-KW"/>
</dbReference>
<dbReference type="Gene3D" id="3.40.50.300">
    <property type="entry name" value="P-loop containing nucleotide triphosphate hydrolases"/>
    <property type="match status" value="1"/>
</dbReference>
<name>A0ABU4C3H2_RHOGO</name>
<evidence type="ECO:0000256" key="4">
    <source>
        <dbReference type="ARBA" id="ARBA00022840"/>
    </source>
</evidence>
<dbReference type="PANTHER" id="PTHR43776:SF7">
    <property type="entry name" value="D,D-DIPEPTIDE TRANSPORT ATP-BINDING PROTEIN DDPF-RELATED"/>
    <property type="match status" value="1"/>
</dbReference>
<evidence type="ECO:0000259" key="5">
    <source>
        <dbReference type="PROSITE" id="PS50893"/>
    </source>
</evidence>
<dbReference type="NCBIfam" id="TIGR01727">
    <property type="entry name" value="oligo_HPY"/>
    <property type="match status" value="1"/>
</dbReference>
<dbReference type="Pfam" id="PF08352">
    <property type="entry name" value="oligo_HPY"/>
    <property type="match status" value="1"/>
</dbReference>
<dbReference type="Proteomes" id="UP001185927">
    <property type="component" value="Unassembled WGS sequence"/>
</dbReference>
<dbReference type="InterPro" id="IPR013563">
    <property type="entry name" value="Oligopep_ABC_C"/>
</dbReference>